<gene>
    <name evidence="2" type="ORF">CFX1CAM_0432</name>
</gene>
<dbReference type="EMBL" id="LT859958">
    <property type="protein sequence ID" value="SMX53498.1"/>
    <property type="molecule type" value="Genomic_DNA"/>
</dbReference>
<organism evidence="2 3">
    <name type="scientific">Candidatus Brevifilum fermentans</name>
    <dbReference type="NCBI Taxonomy" id="1986204"/>
    <lineage>
        <taxon>Bacteria</taxon>
        <taxon>Bacillati</taxon>
        <taxon>Chloroflexota</taxon>
        <taxon>Anaerolineae</taxon>
        <taxon>Anaerolineales</taxon>
        <taxon>Anaerolineaceae</taxon>
        <taxon>Candidatus Brevifilum</taxon>
    </lineage>
</organism>
<dbReference type="RefSeq" id="WP_087861427.1">
    <property type="nucleotide sequence ID" value="NZ_LT859958.1"/>
</dbReference>
<dbReference type="FunFam" id="3.30.1330.40:FF:000001">
    <property type="entry name" value="L-PSP family endoribonuclease"/>
    <property type="match status" value="2"/>
</dbReference>
<dbReference type="PANTHER" id="PTHR11803:SF39">
    <property type="entry name" value="2-IMINOBUTANOATE_2-IMINOPROPANOATE DEAMINASE"/>
    <property type="match status" value="1"/>
</dbReference>
<proteinExistence type="inferred from homology"/>
<evidence type="ECO:0000313" key="2">
    <source>
        <dbReference type="EMBL" id="SMX53498.1"/>
    </source>
</evidence>
<dbReference type="InterPro" id="IPR019897">
    <property type="entry name" value="RidA_CS"/>
</dbReference>
<name>A0A1Y6K3Q0_9CHLR</name>
<reference evidence="3" key="1">
    <citation type="submission" date="2017-05" db="EMBL/GenBank/DDBJ databases">
        <authorList>
            <person name="Kirkegaard R."/>
            <person name="Mcilroy J S."/>
        </authorList>
    </citation>
    <scope>NUCLEOTIDE SEQUENCE [LARGE SCALE GENOMIC DNA]</scope>
</reference>
<dbReference type="OrthoDB" id="9803101at2"/>
<dbReference type="InterPro" id="IPR006056">
    <property type="entry name" value="RidA"/>
</dbReference>
<protein>
    <submittedName>
        <fullName evidence="2">Ketoacid-binding protein (Modular protein)</fullName>
    </submittedName>
</protein>
<dbReference type="SUPFAM" id="SSF55298">
    <property type="entry name" value="YjgF-like"/>
    <property type="match status" value="3"/>
</dbReference>
<dbReference type="PANTHER" id="PTHR11803">
    <property type="entry name" value="2-IMINOBUTANOATE/2-IMINOPROPANOATE DEAMINASE RIDA"/>
    <property type="match status" value="1"/>
</dbReference>
<dbReference type="InterPro" id="IPR035959">
    <property type="entry name" value="RutC-like_sf"/>
</dbReference>
<accession>A0A1Y6K3Q0</accession>
<dbReference type="Proteomes" id="UP000195514">
    <property type="component" value="Chromosome I"/>
</dbReference>
<dbReference type="AlphaFoldDB" id="A0A1Y6K3Q0"/>
<dbReference type="CDD" id="cd00448">
    <property type="entry name" value="YjgF_YER057c_UK114_family"/>
    <property type="match status" value="3"/>
</dbReference>
<comment type="similarity">
    <text evidence="1">Belongs to the RutC family.</text>
</comment>
<dbReference type="KEGG" id="abat:CFX1CAM_0432"/>
<dbReference type="Pfam" id="PF01042">
    <property type="entry name" value="Ribonuc_L-PSP"/>
    <property type="match status" value="3"/>
</dbReference>
<keyword evidence="3" id="KW-1185">Reference proteome</keyword>
<evidence type="ECO:0000313" key="3">
    <source>
        <dbReference type="Proteomes" id="UP000195514"/>
    </source>
</evidence>
<evidence type="ECO:0000256" key="1">
    <source>
        <dbReference type="ARBA" id="ARBA00010552"/>
    </source>
</evidence>
<sequence>MKEILRTSKAPIFKVPLSQGTKFGNRVFPSGMVGASPDTLEVVGGFEEQTRKVMENLLYVSDEGGMSPQDFIKCTVFLKDLNYFSIFNRIYAEYFNKNFPSRSAFEIPSLAGPYELEVEAFGFTSDSWNTQKKEIIFTEDAPRFSVPLVQGIKVGNFIYPSGQVPAKPSDSWPVEDFRDQIRQAIENLIAVVEAGGGTKENIIKCAVFLKDMSRFDLFNEVYSEYFQKDNNPPARSCFGVTGLAGPYDIEIEGIAYVGDDVERIRTEKAPLFDMPFCQGVRAEEMVFISGQVGYDPKTGNVPKTFEGQTRQMMENLLAIGEKVGASPDDFVKTTCYLTNIRYFEFFNRIYQEYFKKDFPARSAFEVAGLAYDYVVEIEGIACINLQKRKEVNEI</sequence>
<dbReference type="NCBIfam" id="TIGR00004">
    <property type="entry name" value="Rid family detoxifying hydrolase"/>
    <property type="match status" value="2"/>
</dbReference>
<dbReference type="InterPro" id="IPR006175">
    <property type="entry name" value="YjgF/YER057c/UK114"/>
</dbReference>
<dbReference type="GO" id="GO:0005829">
    <property type="term" value="C:cytosol"/>
    <property type="evidence" value="ECO:0007669"/>
    <property type="project" value="TreeGrafter"/>
</dbReference>
<dbReference type="PROSITE" id="PS01094">
    <property type="entry name" value="UPF0076"/>
    <property type="match status" value="1"/>
</dbReference>
<dbReference type="Gene3D" id="3.30.1330.40">
    <property type="entry name" value="RutC-like"/>
    <property type="match status" value="3"/>
</dbReference>
<dbReference type="GO" id="GO:0019239">
    <property type="term" value="F:deaminase activity"/>
    <property type="evidence" value="ECO:0007669"/>
    <property type="project" value="TreeGrafter"/>
</dbReference>